<keyword evidence="2" id="KW-0805">Transcription regulation</keyword>
<keyword evidence="3" id="KW-0238">DNA-binding</keyword>
<dbReference type="InterPro" id="IPR001471">
    <property type="entry name" value="AP2/ERF_dom"/>
</dbReference>
<dbReference type="PANTHER" id="PTHR31194">
    <property type="entry name" value="SHN SHINE , DNA BINDING / TRANSCRIPTION FACTOR"/>
    <property type="match status" value="1"/>
</dbReference>
<feature type="region of interest" description="Disordered" evidence="6">
    <location>
        <begin position="131"/>
        <end position="156"/>
    </location>
</feature>
<dbReference type="Proteomes" id="UP001497512">
    <property type="component" value="Chromosome 17"/>
</dbReference>
<dbReference type="PRINTS" id="PR00367">
    <property type="entry name" value="ETHRSPELEMNT"/>
</dbReference>
<protein>
    <recommendedName>
        <fullName evidence="7">AP2/ERF domain-containing protein</fullName>
    </recommendedName>
</protein>
<dbReference type="PANTHER" id="PTHR31194:SF140">
    <property type="entry name" value="ETHYLENE-RESPONSIVE TRANSCRIPTION FACTOR CRF2"/>
    <property type="match status" value="1"/>
</dbReference>
<evidence type="ECO:0000313" key="9">
    <source>
        <dbReference type="Proteomes" id="UP001497512"/>
    </source>
</evidence>
<dbReference type="SUPFAM" id="SSF54171">
    <property type="entry name" value="DNA-binding domain"/>
    <property type="match status" value="1"/>
</dbReference>
<reference evidence="8" key="1">
    <citation type="submission" date="2024-02" db="EMBL/GenBank/DDBJ databases">
        <authorList>
            <consortium name="ELIXIR-Norway"/>
            <consortium name="Elixir Norway"/>
        </authorList>
    </citation>
    <scope>NUCLEOTIDE SEQUENCE</scope>
</reference>
<evidence type="ECO:0000256" key="6">
    <source>
        <dbReference type="SAM" id="MobiDB-lite"/>
    </source>
</evidence>
<evidence type="ECO:0000256" key="4">
    <source>
        <dbReference type="ARBA" id="ARBA00023163"/>
    </source>
</evidence>
<evidence type="ECO:0000256" key="5">
    <source>
        <dbReference type="ARBA" id="ARBA00023242"/>
    </source>
</evidence>
<comment type="subcellular location">
    <subcellularLocation>
        <location evidence="1">Nucleus</location>
    </subcellularLocation>
</comment>
<feature type="region of interest" description="Disordered" evidence="6">
    <location>
        <begin position="72"/>
        <end position="98"/>
    </location>
</feature>
<dbReference type="InterPro" id="IPR050913">
    <property type="entry name" value="AP2/ERF_ERF"/>
</dbReference>
<organism evidence="8 9">
    <name type="scientific">Sphagnum troendelagicum</name>
    <dbReference type="NCBI Taxonomy" id="128251"/>
    <lineage>
        <taxon>Eukaryota</taxon>
        <taxon>Viridiplantae</taxon>
        <taxon>Streptophyta</taxon>
        <taxon>Embryophyta</taxon>
        <taxon>Bryophyta</taxon>
        <taxon>Sphagnophytina</taxon>
        <taxon>Sphagnopsida</taxon>
        <taxon>Sphagnales</taxon>
        <taxon>Sphagnaceae</taxon>
        <taxon>Sphagnum</taxon>
    </lineage>
</organism>
<evidence type="ECO:0000256" key="1">
    <source>
        <dbReference type="ARBA" id="ARBA00004123"/>
    </source>
</evidence>
<evidence type="ECO:0000313" key="8">
    <source>
        <dbReference type="EMBL" id="CAK9209053.1"/>
    </source>
</evidence>
<dbReference type="PROSITE" id="PS51032">
    <property type="entry name" value="AP2_ERF"/>
    <property type="match status" value="1"/>
</dbReference>
<dbReference type="CDD" id="cd00018">
    <property type="entry name" value="AP2"/>
    <property type="match status" value="1"/>
</dbReference>
<accession>A0ABP0TZ61</accession>
<dbReference type="SMART" id="SM00380">
    <property type="entry name" value="AP2"/>
    <property type="match status" value="1"/>
</dbReference>
<feature type="region of interest" description="Disordered" evidence="6">
    <location>
        <begin position="218"/>
        <end position="246"/>
    </location>
</feature>
<gene>
    <name evidence="8" type="ORF">CSSPTR1EN2_LOCUS9491</name>
</gene>
<name>A0ABP0TZ61_9BRYO</name>
<dbReference type="EMBL" id="OZ019909">
    <property type="protein sequence ID" value="CAK9209053.1"/>
    <property type="molecule type" value="Genomic_DNA"/>
</dbReference>
<keyword evidence="5" id="KW-0539">Nucleus</keyword>
<proteinExistence type="predicted"/>
<dbReference type="Gene3D" id="3.30.730.10">
    <property type="entry name" value="AP2/ERF domain"/>
    <property type="match status" value="1"/>
</dbReference>
<feature type="domain" description="AP2/ERF" evidence="7">
    <location>
        <begin position="154"/>
        <end position="211"/>
    </location>
</feature>
<dbReference type="Pfam" id="PF00847">
    <property type="entry name" value="AP2"/>
    <property type="match status" value="1"/>
</dbReference>
<keyword evidence="9" id="KW-1185">Reference proteome</keyword>
<evidence type="ECO:0000256" key="3">
    <source>
        <dbReference type="ARBA" id="ARBA00023125"/>
    </source>
</evidence>
<evidence type="ECO:0000259" key="7">
    <source>
        <dbReference type="PROSITE" id="PS51032"/>
    </source>
</evidence>
<evidence type="ECO:0000256" key="2">
    <source>
        <dbReference type="ARBA" id="ARBA00023015"/>
    </source>
</evidence>
<sequence length="355" mass="37958">MPGPKTLPKFPPAAVAAAPAVANKVKNKLCSTKVLKRDLVFSRESELEDAASWDRGKLQICPKRVRVICTDPDATDSSSDEEGNFRRTKKKASKIPKMPVLKKLQLDGAATTSASSKPSAASTQATAKSLAAAAKTSSRGGGGGGGGEDGKINKFRGVRQRPWGKWAAEIRDPFKGVRLWLGTYDTAEEAAQAYDKAARQIRGPQAHTNFPGFEELELPTAANPDSSSGLKKRAAASPENPNGCTVVQKDNAQEKESEDKDTSLDSELVGKQARGGEDKDAELQNLADLSQVFFSDDEFLFDIPDCDGDDGGLIMMEFEAGFDLLCDGEKIMDLGLDGGNEAMNWFSAPDNIAIA</sequence>
<dbReference type="InterPro" id="IPR036955">
    <property type="entry name" value="AP2/ERF_dom_sf"/>
</dbReference>
<keyword evidence="4" id="KW-0804">Transcription</keyword>
<dbReference type="InterPro" id="IPR016177">
    <property type="entry name" value="DNA-bd_dom_sf"/>
</dbReference>